<name>A0A4S2MSK5_9PEZI</name>
<dbReference type="GO" id="GO:0005789">
    <property type="term" value="C:endoplasmic reticulum membrane"/>
    <property type="evidence" value="ECO:0007669"/>
    <property type="project" value="UniProtKB-SubCell"/>
</dbReference>
<comment type="subcellular location">
    <subcellularLocation>
        <location evidence="1">Endoplasmic reticulum membrane</location>
        <topology evidence="1">Multi-pass membrane protein</topology>
    </subcellularLocation>
</comment>
<keyword evidence="5 6" id="KW-0472">Membrane</keyword>
<keyword evidence="3" id="KW-0256">Endoplasmic reticulum</keyword>
<evidence type="ECO:0000256" key="1">
    <source>
        <dbReference type="ARBA" id="ARBA00004477"/>
    </source>
</evidence>
<evidence type="ECO:0000256" key="5">
    <source>
        <dbReference type="ARBA" id="ARBA00023136"/>
    </source>
</evidence>
<proteinExistence type="predicted"/>
<dbReference type="EMBL" id="ML220135">
    <property type="protein sequence ID" value="TGZ79048.1"/>
    <property type="molecule type" value="Genomic_DNA"/>
</dbReference>
<organism evidence="7 8">
    <name type="scientific">Ascodesmis nigricans</name>
    <dbReference type="NCBI Taxonomy" id="341454"/>
    <lineage>
        <taxon>Eukaryota</taxon>
        <taxon>Fungi</taxon>
        <taxon>Dikarya</taxon>
        <taxon>Ascomycota</taxon>
        <taxon>Pezizomycotina</taxon>
        <taxon>Pezizomycetes</taxon>
        <taxon>Pezizales</taxon>
        <taxon>Ascodesmidaceae</taxon>
        <taxon>Ascodesmis</taxon>
    </lineage>
</organism>
<keyword evidence="2 6" id="KW-0812">Transmembrane</keyword>
<feature type="transmembrane region" description="Helical" evidence="6">
    <location>
        <begin position="40"/>
        <end position="62"/>
    </location>
</feature>
<dbReference type="Proteomes" id="UP000298138">
    <property type="component" value="Unassembled WGS sequence"/>
</dbReference>
<dbReference type="Pfam" id="PF11779">
    <property type="entry name" value="SPT_ssu-like"/>
    <property type="match status" value="1"/>
</dbReference>
<evidence type="ECO:0000256" key="6">
    <source>
        <dbReference type="SAM" id="Phobius"/>
    </source>
</evidence>
<keyword evidence="8" id="KW-1185">Reference proteome</keyword>
<sequence>MKSNHNNSILNSLVKYLRLKQYQFEVTFCPYVLTPGEKLVFNTILIILLSLFTMLITLYLPLQIESLITRARPYFLGDIVVVDSAPPTRTITMIEMGMRL</sequence>
<keyword evidence="4 6" id="KW-1133">Transmembrane helix</keyword>
<reference evidence="7 8" key="1">
    <citation type="submission" date="2019-04" db="EMBL/GenBank/DDBJ databases">
        <title>Comparative genomics and transcriptomics to analyze fruiting body development in filamentous ascomycetes.</title>
        <authorList>
            <consortium name="DOE Joint Genome Institute"/>
            <person name="Lutkenhaus R."/>
            <person name="Traeger S."/>
            <person name="Breuer J."/>
            <person name="Kuo A."/>
            <person name="Lipzen A."/>
            <person name="Pangilinan J."/>
            <person name="Dilworth D."/>
            <person name="Sandor L."/>
            <person name="Poggeler S."/>
            <person name="Barry K."/>
            <person name="Grigoriev I.V."/>
            <person name="Nowrousian M."/>
        </authorList>
    </citation>
    <scope>NUCLEOTIDE SEQUENCE [LARGE SCALE GENOMIC DNA]</scope>
    <source>
        <strain evidence="7 8">CBS 389.68</strain>
    </source>
</reference>
<dbReference type="InterPro" id="IPR024512">
    <property type="entry name" value="Ser_palmitoyltrfase_ssu-like"/>
</dbReference>
<evidence type="ECO:0000313" key="7">
    <source>
        <dbReference type="EMBL" id="TGZ79048.1"/>
    </source>
</evidence>
<evidence type="ECO:0000313" key="8">
    <source>
        <dbReference type="Proteomes" id="UP000298138"/>
    </source>
</evidence>
<evidence type="ECO:0000256" key="2">
    <source>
        <dbReference type="ARBA" id="ARBA00022692"/>
    </source>
</evidence>
<dbReference type="InParanoid" id="A0A4S2MSK5"/>
<evidence type="ECO:0000256" key="3">
    <source>
        <dbReference type="ARBA" id="ARBA00022824"/>
    </source>
</evidence>
<evidence type="ECO:0000256" key="4">
    <source>
        <dbReference type="ARBA" id="ARBA00022989"/>
    </source>
</evidence>
<gene>
    <name evidence="7" type="ORF">EX30DRAFT_373376</name>
</gene>
<accession>A0A4S2MSK5</accession>
<dbReference type="AlphaFoldDB" id="A0A4S2MSK5"/>
<dbReference type="OrthoDB" id="202672at2759"/>
<dbReference type="STRING" id="341454.A0A4S2MSK5"/>
<protein>
    <submittedName>
        <fullName evidence="7">Uncharacterized protein</fullName>
    </submittedName>
</protein>